<protein>
    <recommendedName>
        <fullName evidence="2">BRCT domain-containing protein</fullName>
    </recommendedName>
</protein>
<keyword evidence="4" id="KW-1185">Reference proteome</keyword>
<evidence type="ECO:0000313" key="4">
    <source>
        <dbReference type="Proteomes" id="UP001164286"/>
    </source>
</evidence>
<evidence type="ECO:0000313" key="3">
    <source>
        <dbReference type="EMBL" id="KAI9632052.1"/>
    </source>
</evidence>
<feature type="region of interest" description="Disordered" evidence="1">
    <location>
        <begin position="448"/>
        <end position="491"/>
    </location>
</feature>
<accession>A0AA38LPH6</accession>
<feature type="compositionally biased region" description="Low complexity" evidence="1">
    <location>
        <begin position="203"/>
        <end position="216"/>
    </location>
</feature>
<evidence type="ECO:0000259" key="2">
    <source>
        <dbReference type="PROSITE" id="PS50172"/>
    </source>
</evidence>
<feature type="domain" description="BRCT" evidence="2">
    <location>
        <begin position="74"/>
        <end position="155"/>
    </location>
</feature>
<organism evidence="3 4">
    <name type="scientific">Dioszegia hungarica</name>
    <dbReference type="NCBI Taxonomy" id="4972"/>
    <lineage>
        <taxon>Eukaryota</taxon>
        <taxon>Fungi</taxon>
        <taxon>Dikarya</taxon>
        <taxon>Basidiomycota</taxon>
        <taxon>Agaricomycotina</taxon>
        <taxon>Tremellomycetes</taxon>
        <taxon>Tremellales</taxon>
        <taxon>Bulleribasidiaceae</taxon>
        <taxon>Dioszegia</taxon>
    </lineage>
</organism>
<gene>
    <name evidence="3" type="ORF">MKK02DRAFT_41696</name>
</gene>
<feature type="region of interest" description="Disordered" evidence="1">
    <location>
        <begin position="396"/>
        <end position="423"/>
    </location>
</feature>
<feature type="compositionally biased region" description="Low complexity" evidence="1">
    <location>
        <begin position="246"/>
        <end position="259"/>
    </location>
</feature>
<evidence type="ECO:0000256" key="1">
    <source>
        <dbReference type="SAM" id="MobiDB-lite"/>
    </source>
</evidence>
<dbReference type="AlphaFoldDB" id="A0AA38LPH6"/>
<comment type="caution">
    <text evidence="3">The sequence shown here is derived from an EMBL/GenBank/DDBJ whole genome shotgun (WGS) entry which is preliminary data.</text>
</comment>
<dbReference type="Proteomes" id="UP001164286">
    <property type="component" value="Unassembled WGS sequence"/>
</dbReference>
<dbReference type="InterPro" id="IPR001357">
    <property type="entry name" value="BRCT_dom"/>
</dbReference>
<feature type="compositionally biased region" description="Acidic residues" evidence="1">
    <location>
        <begin position="401"/>
        <end position="412"/>
    </location>
</feature>
<feature type="region of interest" description="Disordered" evidence="1">
    <location>
        <begin position="240"/>
        <end position="313"/>
    </location>
</feature>
<sequence>MGASASKVGPAATEIPPLPPISSAPESPVVPSTPLVPELHTTSSRIPSILFATVGPAFFSPSVATSTIDLWTAHGGTILPIPSALVKAHTSNYLYIGPASLRELQSLLESAAKVFVIPDDPLIHFLKGDIVILGSTWVGDCAKAGAVLPDQGYEIVGNSGAQAEKVRMTLDRLAARLQAAAPRSDRTSAFTPGGTRKDPSPPLSASPDPTSLGGSKRTSKSGKKVRYILQPYLELDLSSPTLIATSSPPHSRSSSRGSPYAPAQPTTPRPDAHKTPQRRLHIPNPVRTPFTPQRPPPALRLATPFSSPSPPPPDCIDTSDSEFIPSAADLKLPSYSFMLDTDLSPGFPLEQLDEAQMAQLLREIVEDASRGMEGEKRYWDAELGWEVPFTASKQERRMVETEEEEEEAEEVEEVKTARTEGAGSWRTLARREIKAERSRLEVWLGDEMSRSGSRTDGIDPGTRAHSYDPRTPQPKPKPKTKSGARSSTKPAVLLTPVSLPTIAHRSVVAATGPPTRKQPMRRIRSKILPGPICETTGKGKGKGQEGKQLLAGIAVDHRAAKRFRV</sequence>
<dbReference type="RefSeq" id="XP_052941829.1">
    <property type="nucleotide sequence ID" value="XM_053091667.1"/>
</dbReference>
<proteinExistence type="predicted"/>
<feature type="region of interest" description="Disordered" evidence="1">
    <location>
        <begin position="1"/>
        <end position="29"/>
    </location>
</feature>
<reference evidence="3" key="1">
    <citation type="journal article" date="2022" name="G3 (Bethesda)">
        <title>High quality genome of the basidiomycete yeast Dioszegia hungarica PDD-24b-2 isolated from cloud water.</title>
        <authorList>
            <person name="Jarrige D."/>
            <person name="Haridas S."/>
            <person name="Bleykasten-Grosshans C."/>
            <person name="Joly M."/>
            <person name="Nadalig T."/>
            <person name="Sancelme M."/>
            <person name="Vuilleumier S."/>
            <person name="Grigoriev I.V."/>
            <person name="Amato P."/>
            <person name="Bringel F."/>
        </authorList>
    </citation>
    <scope>NUCLEOTIDE SEQUENCE</scope>
    <source>
        <strain evidence="3">PDD-24b-2</strain>
    </source>
</reference>
<feature type="region of interest" description="Disordered" evidence="1">
    <location>
        <begin position="177"/>
        <end position="223"/>
    </location>
</feature>
<name>A0AA38LPH6_9TREE</name>
<dbReference type="GeneID" id="77730872"/>
<dbReference type="PROSITE" id="PS50172">
    <property type="entry name" value="BRCT"/>
    <property type="match status" value="1"/>
</dbReference>
<dbReference type="EMBL" id="JAKWFO010000016">
    <property type="protein sequence ID" value="KAI9632052.1"/>
    <property type="molecule type" value="Genomic_DNA"/>
</dbReference>